<proteinExistence type="predicted"/>
<protein>
    <submittedName>
        <fullName evidence="2">MetA-pathway phenol degradation-like protein</fullName>
    </submittedName>
</protein>
<dbReference type="EMBL" id="CP001654">
    <property type="protein sequence ID" value="ACS85179.1"/>
    <property type="molecule type" value="Genomic_DNA"/>
</dbReference>
<dbReference type="Pfam" id="PF13557">
    <property type="entry name" value="Phenol_MetA_deg"/>
    <property type="match status" value="1"/>
</dbReference>
<dbReference type="HOGENOM" id="CLU_066206_2_0_6"/>
<dbReference type="Proteomes" id="UP000002734">
    <property type="component" value="Chromosome"/>
</dbReference>
<gene>
    <name evidence="2" type="ordered locus">Dd703_1377</name>
</gene>
<evidence type="ECO:0000313" key="2">
    <source>
        <dbReference type="EMBL" id="ACS85179.1"/>
    </source>
</evidence>
<sequence>MQLNNLVAGRSGFIALTLGMLAGTAGAAEGISPLQPGATTGAAVGALPPPGVYLMADIADERGWVKNGRGDTAVTPGGQRIKAANVSAVMALSWVTDWQVLGARYAMAVAQPYKWARTKTYSADGDASIRSNGLVNTAITPVILSWSLGGGYFLGTGLTLYADNGMFRYTYDASAGRNVKSATTIGNDYWTIEPNIALTYLSNGWSVTFNNILDVNTENKTTHYQSGMTYYLDMTVAKKINNFTVGVVGNYTHQITDDEINGRTVEAVEGLYGRGNRAEHVLAGPLLAYDFGSFALSARVLRSLRAKNDADVSFIHVGFSMPIK</sequence>
<reference evidence="2" key="1">
    <citation type="submission" date="2009-06" db="EMBL/GenBank/DDBJ databases">
        <title>Complete sequence of Dickeya dadantii Ech703.</title>
        <authorList>
            <consortium name="US DOE Joint Genome Institute"/>
            <person name="Lucas S."/>
            <person name="Copeland A."/>
            <person name="Lapidus A."/>
            <person name="Glavina del Rio T."/>
            <person name="Dalin E."/>
            <person name="Tice H."/>
            <person name="Bruce D."/>
            <person name="Goodwin L."/>
            <person name="Pitluck S."/>
            <person name="Chertkov O."/>
            <person name="Brettin T."/>
            <person name="Detter J.C."/>
            <person name="Han C."/>
            <person name="Larimer F."/>
            <person name="Land M."/>
            <person name="Hauser L."/>
            <person name="Kyrpides N."/>
            <person name="Mikhailova N."/>
            <person name="Balakrishnan V."/>
            <person name="Glasner J."/>
            <person name="Perna N.T."/>
        </authorList>
    </citation>
    <scope>NUCLEOTIDE SEQUENCE [LARGE SCALE GENOMIC DNA]</scope>
    <source>
        <strain evidence="2">Ech703</strain>
    </source>
</reference>
<dbReference type="AlphaFoldDB" id="C6CDR2"/>
<dbReference type="RefSeq" id="WP_012764996.1">
    <property type="nucleotide sequence ID" value="NC_012880.1"/>
</dbReference>
<dbReference type="InterPro" id="IPR025737">
    <property type="entry name" value="FApF"/>
</dbReference>
<keyword evidence="1" id="KW-0732">Signal</keyword>
<dbReference type="STRING" id="579405.Dd703_1377"/>
<feature type="signal peptide" evidence="1">
    <location>
        <begin position="1"/>
        <end position="27"/>
    </location>
</feature>
<accession>C6CDR2</accession>
<dbReference type="KEGG" id="dda:Dd703_1377"/>
<feature type="chain" id="PRO_5002963187" evidence="1">
    <location>
        <begin position="28"/>
        <end position="324"/>
    </location>
</feature>
<keyword evidence="3" id="KW-1185">Reference proteome</keyword>
<evidence type="ECO:0000256" key="1">
    <source>
        <dbReference type="SAM" id="SignalP"/>
    </source>
</evidence>
<organism evidence="2 3">
    <name type="scientific">Musicola paradisiaca (strain Ech703)</name>
    <name type="common">Dickeya paradisiaca</name>
    <name type="synonym">Dickeya dadantii</name>
    <dbReference type="NCBI Taxonomy" id="579405"/>
    <lineage>
        <taxon>Bacteria</taxon>
        <taxon>Pseudomonadati</taxon>
        <taxon>Pseudomonadota</taxon>
        <taxon>Gammaproteobacteria</taxon>
        <taxon>Enterobacterales</taxon>
        <taxon>Pectobacteriaceae</taxon>
        <taxon>Musicola</taxon>
    </lineage>
</organism>
<name>C6CDR2_MUSP7</name>
<dbReference type="eggNOG" id="COG4313">
    <property type="taxonomic scope" value="Bacteria"/>
</dbReference>
<evidence type="ECO:0000313" key="3">
    <source>
        <dbReference type="Proteomes" id="UP000002734"/>
    </source>
</evidence>